<feature type="region of interest" description="Disordered" evidence="1">
    <location>
        <begin position="1"/>
        <end position="33"/>
    </location>
</feature>
<proteinExistence type="predicted"/>
<keyword evidence="3" id="KW-1185">Reference proteome</keyword>
<dbReference type="Proteomes" id="UP000646827">
    <property type="component" value="Unassembled WGS sequence"/>
</dbReference>
<evidence type="ECO:0000313" key="2">
    <source>
        <dbReference type="EMBL" id="KAG2219843.1"/>
    </source>
</evidence>
<reference evidence="2 3" key="1">
    <citation type="submission" date="2020-12" db="EMBL/GenBank/DDBJ databases">
        <title>Metabolic potential, ecology and presence of endohyphal bacteria is reflected in genomic diversity of Mucoromycotina.</title>
        <authorList>
            <person name="Muszewska A."/>
            <person name="Okrasinska A."/>
            <person name="Steczkiewicz K."/>
            <person name="Drgas O."/>
            <person name="Orlowska M."/>
            <person name="Perlinska-Lenart U."/>
            <person name="Aleksandrzak-Piekarczyk T."/>
            <person name="Szatraj K."/>
            <person name="Zielenkiewicz U."/>
            <person name="Pilsyk S."/>
            <person name="Malc E."/>
            <person name="Mieczkowski P."/>
            <person name="Kruszewska J.S."/>
            <person name="Biernat P."/>
            <person name="Pawlowska J."/>
        </authorList>
    </citation>
    <scope>NUCLEOTIDE SEQUENCE [LARGE SCALE GENOMIC DNA]</scope>
    <source>
        <strain evidence="2 3">CBS 142.35</strain>
    </source>
</reference>
<dbReference type="AlphaFoldDB" id="A0A8H7S0B5"/>
<gene>
    <name evidence="2" type="ORF">INT45_006286</name>
</gene>
<comment type="caution">
    <text evidence="2">The sequence shown here is derived from an EMBL/GenBank/DDBJ whole genome shotgun (WGS) entry which is preliminary data.</text>
</comment>
<protein>
    <submittedName>
        <fullName evidence="2">Uncharacterized protein</fullName>
    </submittedName>
</protein>
<accession>A0A8H7S0B5</accession>
<sequence>MRERASNHYDDDDDIEARKRNKTANDVLDEEQDENEILQQFWYGEGEQQREVRTKSYEEREEVVSLWYGWSKFIDCFVNKDPLNIYKPELYGVLWCGKSVSKREDIPFEFFRGIQEQVITKFRACIYDKFQDAIDDILKAVIN</sequence>
<evidence type="ECO:0000313" key="3">
    <source>
        <dbReference type="Proteomes" id="UP000646827"/>
    </source>
</evidence>
<organism evidence="2 3">
    <name type="scientific">Circinella minor</name>
    <dbReference type="NCBI Taxonomy" id="1195481"/>
    <lineage>
        <taxon>Eukaryota</taxon>
        <taxon>Fungi</taxon>
        <taxon>Fungi incertae sedis</taxon>
        <taxon>Mucoromycota</taxon>
        <taxon>Mucoromycotina</taxon>
        <taxon>Mucoromycetes</taxon>
        <taxon>Mucorales</taxon>
        <taxon>Lichtheimiaceae</taxon>
        <taxon>Circinella</taxon>
    </lineage>
</organism>
<name>A0A8H7S0B5_9FUNG</name>
<dbReference type="OrthoDB" id="10351766at2759"/>
<evidence type="ECO:0000256" key="1">
    <source>
        <dbReference type="SAM" id="MobiDB-lite"/>
    </source>
</evidence>
<dbReference type="EMBL" id="JAEPRB010000162">
    <property type="protein sequence ID" value="KAG2219843.1"/>
    <property type="molecule type" value="Genomic_DNA"/>
</dbReference>